<protein>
    <recommendedName>
        <fullName evidence="2">DUF3052 domain-containing protein</fullName>
    </recommendedName>
</protein>
<evidence type="ECO:0000313" key="1">
    <source>
        <dbReference type="EMBL" id="XBM47971.1"/>
    </source>
</evidence>
<evidence type="ECO:0008006" key="2">
    <source>
        <dbReference type="Google" id="ProtNLM"/>
    </source>
</evidence>
<gene>
    <name evidence="1" type="ORF">AAME72_18165</name>
</gene>
<accession>A0AAU7GDI3</accession>
<dbReference type="RefSeq" id="WP_348787932.1">
    <property type="nucleotide sequence ID" value="NZ_CP157390.1"/>
</dbReference>
<reference evidence="1" key="1">
    <citation type="submission" date="2024-05" db="EMBL/GenBank/DDBJ databases">
        <title>The Natural Products Discovery Center: Release of the First 8490 Sequenced Strains for Exploring Actinobacteria Biosynthetic Diversity.</title>
        <authorList>
            <person name="Kalkreuter E."/>
            <person name="Kautsar S.A."/>
            <person name="Yang D."/>
            <person name="Bader C.D."/>
            <person name="Teijaro C.N."/>
            <person name="Fluegel L."/>
            <person name="Davis C.M."/>
            <person name="Simpson J.R."/>
            <person name="Lauterbach L."/>
            <person name="Steele A.D."/>
            <person name="Gui C."/>
            <person name="Meng S."/>
            <person name="Li G."/>
            <person name="Viehrig K."/>
            <person name="Ye F."/>
            <person name="Su P."/>
            <person name="Kiefer A.F."/>
            <person name="Nichols A."/>
            <person name="Cepeda A.J."/>
            <person name="Yan W."/>
            <person name="Fan B."/>
            <person name="Jiang Y."/>
            <person name="Adhikari A."/>
            <person name="Zheng C.-J."/>
            <person name="Schuster L."/>
            <person name="Cowan T.M."/>
            <person name="Smanski M.J."/>
            <person name="Chevrette M.G."/>
            <person name="de Carvalho L.P.S."/>
            <person name="Shen B."/>
        </authorList>
    </citation>
    <scope>NUCLEOTIDE SEQUENCE</scope>
    <source>
        <strain evidence="1">NPDC080035</strain>
    </source>
</reference>
<dbReference type="EMBL" id="CP157390">
    <property type="protein sequence ID" value="XBM47971.1"/>
    <property type="molecule type" value="Genomic_DNA"/>
</dbReference>
<proteinExistence type="predicted"/>
<dbReference type="AlphaFoldDB" id="A0AAU7GDI3"/>
<name>A0AAU7GDI3_9MICO</name>
<organism evidence="1">
    <name type="scientific">Leifsonia sp. NPDC080035</name>
    <dbReference type="NCBI Taxonomy" id="3143936"/>
    <lineage>
        <taxon>Bacteria</taxon>
        <taxon>Bacillati</taxon>
        <taxon>Actinomycetota</taxon>
        <taxon>Actinomycetes</taxon>
        <taxon>Micrococcales</taxon>
        <taxon>Microbacteriaceae</taxon>
        <taxon>Leifsonia</taxon>
    </lineage>
</organism>
<sequence length="129" mass="13504">MAKTVAEKLLVRPGDALGVSGASEPERALLDPLPDGVTESAPAAAAVAVTFVRTRDELLERFAGQLPVLGGARAVWFLYPKGGRADVNRDVIIAESGAFGWRPVSNVSVDDVWSAVRVRPLADGEAPVG</sequence>